<reference evidence="1 2" key="1">
    <citation type="submission" date="2020-04" db="EMBL/GenBank/DDBJ databases">
        <authorList>
            <person name="Zhang R."/>
            <person name="Schippers A."/>
        </authorList>
    </citation>
    <scope>NUCLEOTIDE SEQUENCE [LARGE SCALE GENOMIC DNA]</scope>
    <source>
        <strain evidence="1 2">DSM 109850</strain>
    </source>
</reference>
<evidence type="ECO:0000313" key="1">
    <source>
        <dbReference type="EMBL" id="NMP21048.1"/>
    </source>
</evidence>
<proteinExistence type="predicted"/>
<accession>A0A7Y0Q0H8</accession>
<keyword evidence="2" id="KW-1185">Reference proteome</keyword>
<dbReference type="Proteomes" id="UP000533476">
    <property type="component" value="Unassembled WGS sequence"/>
</dbReference>
<evidence type="ECO:0000313" key="2">
    <source>
        <dbReference type="Proteomes" id="UP000533476"/>
    </source>
</evidence>
<dbReference type="RefSeq" id="WP_169095993.1">
    <property type="nucleotide sequence ID" value="NZ_JABBVZ010000003.1"/>
</dbReference>
<dbReference type="EMBL" id="JABBVZ010000003">
    <property type="protein sequence ID" value="NMP21048.1"/>
    <property type="molecule type" value="Genomic_DNA"/>
</dbReference>
<comment type="caution">
    <text evidence="1">The sequence shown here is derived from an EMBL/GenBank/DDBJ whole genome shotgun (WGS) entry which is preliminary data.</text>
</comment>
<gene>
    <name evidence="1" type="ORF">HIJ39_01585</name>
</gene>
<sequence>MQETGRASLVGLIWWSVRLAWARNKTSRRRFRQKIWDTLSLRWRFVMPNAQTGTELAIVRAVWLGAALASRSLVRYPLLPGRLKTRLTWLVRLLGKTNGKAVVAAYLAWTWLNDVAHSTPSDAAESWGNTGG</sequence>
<name>A0A7Y0Q0H8_9FIRM</name>
<protein>
    <submittedName>
        <fullName evidence="1">Uncharacterized protein</fullName>
    </submittedName>
</protein>
<dbReference type="AlphaFoldDB" id="A0A7Y0Q0H8"/>
<organism evidence="1 2">
    <name type="scientific">Sulfobacillus harzensis</name>
    <dbReference type="NCBI Taxonomy" id="2729629"/>
    <lineage>
        <taxon>Bacteria</taxon>
        <taxon>Bacillati</taxon>
        <taxon>Bacillota</taxon>
        <taxon>Clostridia</taxon>
        <taxon>Eubacteriales</taxon>
        <taxon>Clostridiales Family XVII. Incertae Sedis</taxon>
        <taxon>Sulfobacillus</taxon>
    </lineage>
</organism>